<feature type="domain" description="TonB-dependent receptor-like beta-barrel" evidence="11">
    <location>
        <begin position="401"/>
        <end position="850"/>
    </location>
</feature>
<evidence type="ECO:0000256" key="8">
    <source>
        <dbReference type="PROSITE-ProRule" id="PRU01360"/>
    </source>
</evidence>
<evidence type="ECO:0000256" key="7">
    <source>
        <dbReference type="ARBA" id="ARBA00023237"/>
    </source>
</evidence>
<dbReference type="AlphaFoldDB" id="A0A0D0GKT6"/>
<dbReference type="InterPro" id="IPR037066">
    <property type="entry name" value="Plug_dom_sf"/>
</dbReference>
<gene>
    <name evidence="13" type="ORF">TH53_22675</name>
</gene>
<feature type="chain" id="PRO_5002222582" evidence="10">
    <location>
        <begin position="20"/>
        <end position="1048"/>
    </location>
</feature>
<dbReference type="InterPro" id="IPR008969">
    <property type="entry name" value="CarboxyPept-like_regulatory"/>
</dbReference>
<dbReference type="Gene3D" id="2.40.170.20">
    <property type="entry name" value="TonB-dependent receptor, beta-barrel domain"/>
    <property type="match status" value="1"/>
</dbReference>
<comment type="subcellular location">
    <subcellularLocation>
        <location evidence="1 8">Cell outer membrane</location>
        <topology evidence="1 8">Multi-pass membrane protein</topology>
    </subcellularLocation>
</comment>
<evidence type="ECO:0000256" key="3">
    <source>
        <dbReference type="ARBA" id="ARBA00022452"/>
    </source>
</evidence>
<evidence type="ECO:0000313" key="14">
    <source>
        <dbReference type="Proteomes" id="UP000032049"/>
    </source>
</evidence>
<evidence type="ECO:0000259" key="11">
    <source>
        <dbReference type="Pfam" id="PF00593"/>
    </source>
</evidence>
<dbReference type="InterPro" id="IPR000531">
    <property type="entry name" value="Beta-barrel_TonB"/>
</dbReference>
<dbReference type="InterPro" id="IPR039426">
    <property type="entry name" value="TonB-dep_rcpt-like"/>
</dbReference>
<evidence type="ECO:0000256" key="4">
    <source>
        <dbReference type="ARBA" id="ARBA00022692"/>
    </source>
</evidence>
<dbReference type="NCBIfam" id="TIGR04057">
    <property type="entry name" value="SusC_RagA_signa"/>
    <property type="match status" value="1"/>
</dbReference>
<keyword evidence="7 8" id="KW-0998">Cell outer membrane</keyword>
<keyword evidence="13" id="KW-0675">Receptor</keyword>
<evidence type="ECO:0000256" key="2">
    <source>
        <dbReference type="ARBA" id="ARBA00022448"/>
    </source>
</evidence>
<name>A0A0D0GKT6_9SPHI</name>
<evidence type="ECO:0000313" key="13">
    <source>
        <dbReference type="EMBL" id="KIO75061.1"/>
    </source>
</evidence>
<dbReference type="InterPro" id="IPR023996">
    <property type="entry name" value="TonB-dep_OMP_SusC/RagA"/>
</dbReference>
<dbReference type="OrthoDB" id="9768177at2"/>
<dbReference type="InterPro" id="IPR023997">
    <property type="entry name" value="TonB-dep_OMP_SusC/RagA_CS"/>
</dbReference>
<feature type="domain" description="TonB-dependent receptor plug" evidence="12">
    <location>
        <begin position="114"/>
        <end position="220"/>
    </location>
</feature>
<protein>
    <submittedName>
        <fullName evidence="13">TonB-dependent receptor</fullName>
    </submittedName>
</protein>
<dbReference type="Gene3D" id="2.170.130.10">
    <property type="entry name" value="TonB-dependent receptor, plug domain"/>
    <property type="match status" value="1"/>
</dbReference>
<comment type="similarity">
    <text evidence="8 9">Belongs to the TonB-dependent receptor family.</text>
</comment>
<dbReference type="FunFam" id="2.170.130.10:FF:000008">
    <property type="entry name" value="SusC/RagA family TonB-linked outer membrane protein"/>
    <property type="match status" value="1"/>
</dbReference>
<dbReference type="SUPFAM" id="SSF56935">
    <property type="entry name" value="Porins"/>
    <property type="match status" value="1"/>
</dbReference>
<dbReference type="SUPFAM" id="SSF49464">
    <property type="entry name" value="Carboxypeptidase regulatory domain-like"/>
    <property type="match status" value="1"/>
</dbReference>
<evidence type="ECO:0000256" key="10">
    <source>
        <dbReference type="SAM" id="SignalP"/>
    </source>
</evidence>
<dbReference type="STRING" id="1503925.TH53_22675"/>
<proteinExistence type="inferred from homology"/>
<dbReference type="Proteomes" id="UP000032049">
    <property type="component" value="Unassembled WGS sequence"/>
</dbReference>
<feature type="signal peptide" evidence="10">
    <location>
        <begin position="1"/>
        <end position="19"/>
    </location>
</feature>
<keyword evidence="14" id="KW-1185">Reference proteome</keyword>
<dbReference type="InterPro" id="IPR012910">
    <property type="entry name" value="Plug_dom"/>
</dbReference>
<dbReference type="PROSITE" id="PS52016">
    <property type="entry name" value="TONB_DEPENDENT_REC_3"/>
    <property type="match status" value="1"/>
</dbReference>
<evidence type="ECO:0000256" key="5">
    <source>
        <dbReference type="ARBA" id="ARBA00023077"/>
    </source>
</evidence>
<keyword evidence="6 8" id="KW-0472">Membrane</keyword>
<dbReference type="RefSeq" id="WP_041885935.1">
    <property type="nucleotide sequence ID" value="NZ_CP157278.1"/>
</dbReference>
<evidence type="ECO:0000259" key="12">
    <source>
        <dbReference type="Pfam" id="PF07715"/>
    </source>
</evidence>
<dbReference type="EMBL" id="JXRA01000116">
    <property type="protein sequence ID" value="KIO75061.1"/>
    <property type="molecule type" value="Genomic_DNA"/>
</dbReference>
<dbReference type="Pfam" id="PF13715">
    <property type="entry name" value="CarbopepD_reg_2"/>
    <property type="match status" value="1"/>
</dbReference>
<reference evidence="13 14" key="1">
    <citation type="submission" date="2015-01" db="EMBL/GenBank/DDBJ databases">
        <title>Draft genome sequence of Pedobacter sp. NL19 isolated from sludge of an effluent treatment pond in an abandoned uranium mine.</title>
        <authorList>
            <person name="Santos T."/>
            <person name="Caetano T."/>
            <person name="Covas C."/>
            <person name="Cruz A."/>
            <person name="Mendo S."/>
        </authorList>
    </citation>
    <scope>NUCLEOTIDE SEQUENCE [LARGE SCALE GENOMIC DNA]</scope>
    <source>
        <strain evidence="13 14">NL19</strain>
    </source>
</reference>
<keyword evidence="2 8" id="KW-0813">Transport</keyword>
<comment type="caution">
    <text evidence="13">The sequence shown here is derived from an EMBL/GenBank/DDBJ whole genome shotgun (WGS) entry which is preliminary data.</text>
</comment>
<organism evidence="13 14">
    <name type="scientific">Pedobacter lusitanus</name>
    <dbReference type="NCBI Taxonomy" id="1503925"/>
    <lineage>
        <taxon>Bacteria</taxon>
        <taxon>Pseudomonadati</taxon>
        <taxon>Bacteroidota</taxon>
        <taxon>Sphingobacteriia</taxon>
        <taxon>Sphingobacteriales</taxon>
        <taxon>Sphingobacteriaceae</taxon>
        <taxon>Pedobacter</taxon>
    </lineage>
</organism>
<dbReference type="NCBIfam" id="TIGR04056">
    <property type="entry name" value="OMP_RagA_SusC"/>
    <property type="match status" value="1"/>
</dbReference>
<keyword evidence="4 8" id="KW-0812">Transmembrane</keyword>
<evidence type="ECO:0000256" key="1">
    <source>
        <dbReference type="ARBA" id="ARBA00004571"/>
    </source>
</evidence>
<dbReference type="Pfam" id="PF00593">
    <property type="entry name" value="TonB_dep_Rec_b-barrel"/>
    <property type="match status" value="1"/>
</dbReference>
<accession>A0A0D0GKT6</accession>
<sequence>MKKTILLVLLLSMSVFVYAQDLITVKGIVKDGENKPVPGATIFEKGTKNAVVARQDGSYLIKVKSDAMLIFSYLGSKTVEQLVKKRTIIDVKLLDDANDLNEVVVIGYGKVQRKDLTGAVSSVKGEDLAKIPVQNVASALAGRVAGLRVVADDGTPGGTPSITLRGGGSITQSNEPLYVIDGVPQTDGLSFLDPTDIESIDVLKDASATSIYGARGSNGVILVTTKQLKSGKLTIGYDMYYGAKKANKFIPVLNSYDFTRLLYEKFGADPVKLPDLQRDFGNYSDLQSLYGNRPGINWQDVMFGDWSHTQYHKFSISGGQSETRFNLFYSRSDDQGLVQPGGSVKNVAKFNLLHNINKKMRLNAIINYSDQKITGFGTREGGDRFNALINIFQYRPISNKNSTDQDFLDLENDPTIDVNLIPLQNPRINAESQLRSSLNRTLNLNTSLEYNFANHFTYRGLVSSKISGTKAKMFNDARSIVSKRSGGPSGSLSQTDNNGFNYNNTITYDNEFNKTHKVSFLLGQEQQYSTLESFSASNSKFPSVNLGVDNIGLGTSPGVPASAAEAEDMLSFFTRANYAYKDKYIFTATLRADGSSKFGDNNKWGYFPSAAFAWRAVNESFFKNIKFLSDAKLRLSYGTAGNNRIPNYLLTSQLVNGSYPLNNNNSTTVYPNNIENKNLKWETTRSLNIGLDLGFFKQRVNLTVEAYDNRTKDLLLSAQVPYISGFASQVINIGATSNRGLEIGLNTVNIKNEAFIWSSAINMAWNKNKVLALSTNEDRRLSNSWSSQSDYLVQVGQAIGLMYGYKSNGVYQVSDFNYNPTTNIYTLKPGIPVDVNYNAQPGYLKLADLNGDGVINPADRTVIGNGIPKFTGGFNNTFTYKGFDLSVLINWSVGNDIYNANRLQMATNVSAYTNNLDYFKNRWTTIDAAGNKVNTPAALEALNAGKTIPRYDGYGTTPRFFDQVVEDGSFIRLNNVSLGYNLPKSWISKARLNNVRVYLTGYNLYVLDKYSGYDPEVSTSSAGGLTPGVDFGGYPRSRYFVAGLNISL</sequence>
<evidence type="ECO:0000256" key="6">
    <source>
        <dbReference type="ARBA" id="ARBA00023136"/>
    </source>
</evidence>
<keyword evidence="3 8" id="KW-1134">Transmembrane beta strand</keyword>
<dbReference type="Pfam" id="PF07715">
    <property type="entry name" value="Plug"/>
    <property type="match status" value="1"/>
</dbReference>
<dbReference type="GO" id="GO:0009279">
    <property type="term" value="C:cell outer membrane"/>
    <property type="evidence" value="ECO:0007669"/>
    <property type="project" value="UniProtKB-SubCell"/>
</dbReference>
<keyword evidence="10" id="KW-0732">Signal</keyword>
<dbReference type="InterPro" id="IPR036942">
    <property type="entry name" value="Beta-barrel_TonB_sf"/>
</dbReference>
<keyword evidence="5 9" id="KW-0798">TonB box</keyword>
<evidence type="ECO:0000256" key="9">
    <source>
        <dbReference type="RuleBase" id="RU003357"/>
    </source>
</evidence>